<dbReference type="InterPro" id="IPR001507">
    <property type="entry name" value="ZP_dom"/>
</dbReference>
<feature type="compositionally biased region" description="Low complexity" evidence="2">
    <location>
        <begin position="192"/>
        <end position="215"/>
    </location>
</feature>
<name>A0A915MJZ5_MELJA</name>
<keyword evidence="1 3" id="KW-0732">Signal</keyword>
<feature type="signal peptide" evidence="3">
    <location>
        <begin position="1"/>
        <end position="22"/>
    </location>
</feature>
<feature type="region of interest" description="Disordered" evidence="2">
    <location>
        <begin position="283"/>
        <end position="321"/>
    </location>
</feature>
<dbReference type="Pfam" id="PF25301">
    <property type="entry name" value="CUT_C"/>
    <property type="match status" value="1"/>
</dbReference>
<feature type="compositionally biased region" description="Low complexity" evidence="2">
    <location>
        <begin position="171"/>
        <end position="182"/>
    </location>
</feature>
<dbReference type="InterPro" id="IPR057475">
    <property type="entry name" value="CUT_C"/>
</dbReference>
<dbReference type="PROSITE" id="PS51034">
    <property type="entry name" value="ZP_2"/>
    <property type="match status" value="1"/>
</dbReference>
<dbReference type="SMART" id="SM00241">
    <property type="entry name" value="ZP"/>
    <property type="match status" value="1"/>
</dbReference>
<accession>A0A915MJZ5</accession>
<dbReference type="Proteomes" id="UP000887561">
    <property type="component" value="Unplaced"/>
</dbReference>
<keyword evidence="5" id="KW-1185">Reference proteome</keyword>
<feature type="chain" id="PRO_5037779455" evidence="3">
    <location>
        <begin position="23"/>
        <end position="416"/>
    </location>
</feature>
<evidence type="ECO:0000259" key="4">
    <source>
        <dbReference type="PROSITE" id="PS51034"/>
    </source>
</evidence>
<reference evidence="6" key="1">
    <citation type="submission" date="2022-11" db="UniProtKB">
        <authorList>
            <consortium name="WormBaseParasite"/>
        </authorList>
    </citation>
    <scope>IDENTIFICATION</scope>
</reference>
<feature type="region of interest" description="Disordered" evidence="2">
    <location>
        <begin position="169"/>
        <end position="258"/>
    </location>
</feature>
<evidence type="ECO:0000313" key="6">
    <source>
        <dbReference type="WBParaSite" id="scaffold3912_cov268.g7331"/>
    </source>
</evidence>
<dbReference type="InterPro" id="IPR051962">
    <property type="entry name" value="Cuticlin"/>
</dbReference>
<evidence type="ECO:0000256" key="3">
    <source>
        <dbReference type="SAM" id="SignalP"/>
    </source>
</evidence>
<evidence type="ECO:0000256" key="2">
    <source>
        <dbReference type="SAM" id="MobiDB-lite"/>
    </source>
</evidence>
<dbReference type="AlphaFoldDB" id="A0A915MJZ5"/>
<evidence type="ECO:0000313" key="5">
    <source>
        <dbReference type="Proteomes" id="UP000887561"/>
    </source>
</evidence>
<dbReference type="PANTHER" id="PTHR22907">
    <property type="entry name" value="GH04558P"/>
    <property type="match status" value="1"/>
</dbReference>
<evidence type="ECO:0000256" key="1">
    <source>
        <dbReference type="ARBA" id="ARBA00022729"/>
    </source>
</evidence>
<dbReference type="PANTHER" id="PTHR22907:SF39">
    <property type="entry name" value="ZP DOMAIN-CONTAINING PROTEIN"/>
    <property type="match status" value="1"/>
</dbReference>
<sequence length="416" mass="45340">MFKNQQKIIFYFLFIINNLINAKYPNEIIDTPIVNCEHENSDRSYCAQCVYMEANLVDDLERNIAISEMTPNELVHAAVVGETVFHVWQCSSENVGILVQNCHVEDLQGDKILIIDQNGCGVDQYLFKTPQYSSDLHTAFLQSSVFKFVDKSMTRFRCQLRLCVKNRGRGCSSTTPPTTCPSIEDPLEDSDSPLAPGTSPSSPAPQSSPASGSAAVLGLGSPPSLSPTVEQILQRPSAFPVPSERSERVGPPSIGRDALNIPQDITLVSGSGGGNNIVTHFYTKGEGGGGGERYSSSPSTTTTTQKSPNTSWAAADQPVGPPSIRPYGPGRPISALSGTQIVSGKTEQPTNISPYRQKRSLSSFQIINAIGKFKNKRSKRKTNNREEGVQELLDVVGLIRVLDNSDDIQYFGYIFK</sequence>
<organism evidence="5 6">
    <name type="scientific">Meloidogyne javanica</name>
    <name type="common">Root-knot nematode worm</name>
    <dbReference type="NCBI Taxonomy" id="6303"/>
    <lineage>
        <taxon>Eukaryota</taxon>
        <taxon>Metazoa</taxon>
        <taxon>Ecdysozoa</taxon>
        <taxon>Nematoda</taxon>
        <taxon>Chromadorea</taxon>
        <taxon>Rhabditida</taxon>
        <taxon>Tylenchina</taxon>
        <taxon>Tylenchomorpha</taxon>
        <taxon>Tylenchoidea</taxon>
        <taxon>Meloidogynidae</taxon>
        <taxon>Meloidogyninae</taxon>
        <taxon>Meloidogyne</taxon>
        <taxon>Meloidogyne incognita group</taxon>
    </lineage>
</organism>
<feature type="domain" description="ZP" evidence="4">
    <location>
        <begin position="1"/>
        <end position="178"/>
    </location>
</feature>
<dbReference type="WBParaSite" id="scaffold3912_cov268.g7331">
    <property type="protein sequence ID" value="scaffold3912_cov268.g7331"/>
    <property type="gene ID" value="scaffold3912_cov268.g7331"/>
</dbReference>
<proteinExistence type="predicted"/>
<feature type="compositionally biased region" description="Low complexity" evidence="2">
    <location>
        <begin position="295"/>
        <end position="311"/>
    </location>
</feature>
<protein>
    <submittedName>
        <fullName evidence="6">ZP domain-containing protein</fullName>
    </submittedName>
</protein>